<keyword evidence="2" id="KW-1185">Reference proteome</keyword>
<organism evidence="1 2">
    <name type="scientific">Lysinibacillus macroides</name>
    <dbReference type="NCBI Taxonomy" id="33935"/>
    <lineage>
        <taxon>Bacteria</taxon>
        <taxon>Bacillati</taxon>
        <taxon>Bacillota</taxon>
        <taxon>Bacilli</taxon>
        <taxon>Bacillales</taxon>
        <taxon>Bacillaceae</taxon>
        <taxon>Lysinibacillus</taxon>
    </lineage>
</organism>
<protein>
    <submittedName>
        <fullName evidence="1">Uncharacterized protein</fullName>
    </submittedName>
</protein>
<reference evidence="1 2" key="1">
    <citation type="submission" date="2015-07" db="EMBL/GenBank/DDBJ databases">
        <title>Genome sequencing project for genomic taxonomy and phylogenomics of Bacillus-like bacteria.</title>
        <authorList>
            <person name="Liu B."/>
            <person name="Wang J."/>
            <person name="Zhu Y."/>
            <person name="Liu G."/>
            <person name="Chen Q."/>
            <person name="Chen Z."/>
            <person name="Che J."/>
            <person name="Ge C."/>
            <person name="Shi H."/>
            <person name="Pan Z."/>
            <person name="Liu X."/>
        </authorList>
    </citation>
    <scope>NUCLEOTIDE SEQUENCE [LARGE SCALE GENOMIC DNA]</scope>
    <source>
        <strain evidence="1 2">DSM 54</strain>
    </source>
</reference>
<evidence type="ECO:0000313" key="1">
    <source>
        <dbReference type="EMBL" id="KOY80746.1"/>
    </source>
</evidence>
<dbReference type="Proteomes" id="UP000037977">
    <property type="component" value="Unassembled WGS sequence"/>
</dbReference>
<gene>
    <name evidence="1" type="ORF">ADM90_16315</name>
</gene>
<dbReference type="AlphaFoldDB" id="A0A0M9DHV1"/>
<dbReference type="PATRIC" id="fig|33935.3.peg.2014"/>
<accession>A0A0M9DHV1</accession>
<proteinExistence type="predicted"/>
<sequence>MSDSKYLSESEITEILESRPRNIEGFVQKIEVTDRAALRESLEKTLEVFKLEENFNRIEFFNNVLNNFENTTFFIDFAEGNFMFYSFETVKNSTHYEIKDTGFFKLPK</sequence>
<dbReference type="EMBL" id="LGCI01000010">
    <property type="protein sequence ID" value="KOY80746.1"/>
    <property type="molecule type" value="Genomic_DNA"/>
</dbReference>
<dbReference type="RefSeq" id="WP_053995989.1">
    <property type="nucleotide sequence ID" value="NZ_CP065643.1"/>
</dbReference>
<comment type="caution">
    <text evidence="1">The sequence shown here is derived from an EMBL/GenBank/DDBJ whole genome shotgun (WGS) entry which is preliminary data.</text>
</comment>
<evidence type="ECO:0000313" key="2">
    <source>
        <dbReference type="Proteomes" id="UP000037977"/>
    </source>
</evidence>
<name>A0A0M9DHV1_9BACI</name>